<keyword evidence="2" id="KW-1185">Reference proteome</keyword>
<dbReference type="InterPro" id="IPR029056">
    <property type="entry name" value="Ribokinase-like"/>
</dbReference>
<name>A0ABU8GWL8_9ACTN</name>
<dbReference type="Proteomes" id="UP001365781">
    <property type="component" value="Unassembled WGS sequence"/>
</dbReference>
<gene>
    <name evidence="1" type="ORF">WB403_51640</name>
</gene>
<feature type="non-terminal residue" evidence="1">
    <location>
        <position position="80"/>
    </location>
</feature>
<dbReference type="EMBL" id="JBBAYM010000797">
    <property type="protein sequence ID" value="MEI5617568.1"/>
    <property type="molecule type" value="Genomic_DNA"/>
</dbReference>
<evidence type="ECO:0008006" key="3">
    <source>
        <dbReference type="Google" id="ProtNLM"/>
    </source>
</evidence>
<comment type="caution">
    <text evidence="1">The sequence shown here is derived from an EMBL/GenBank/DDBJ whole genome shotgun (WGS) entry which is preliminary data.</text>
</comment>
<evidence type="ECO:0000313" key="2">
    <source>
        <dbReference type="Proteomes" id="UP001365781"/>
    </source>
</evidence>
<proteinExistence type="predicted"/>
<dbReference type="Gene3D" id="3.40.1190.20">
    <property type="match status" value="1"/>
</dbReference>
<protein>
    <recommendedName>
        <fullName evidence="3">2-dehydro-3-deoxygluconokinase</fullName>
    </recommendedName>
</protein>
<sequence length="80" mass="9244">RKIVDFLTTNVVEQLSSGDMFFFSGISLAVLEQDARELFWQKVTQLKQAGVKIVFDPNYRARLWHSIDETKQQYDSAFAA</sequence>
<feature type="non-terminal residue" evidence="1">
    <location>
        <position position="1"/>
    </location>
</feature>
<dbReference type="SUPFAM" id="SSF53613">
    <property type="entry name" value="Ribokinase-like"/>
    <property type="match status" value="1"/>
</dbReference>
<accession>A0ABU8GWL8</accession>
<organism evidence="1 2">
    <name type="scientific">Streptomyces brasiliscabiei</name>
    <dbReference type="NCBI Taxonomy" id="2736302"/>
    <lineage>
        <taxon>Bacteria</taxon>
        <taxon>Bacillati</taxon>
        <taxon>Actinomycetota</taxon>
        <taxon>Actinomycetes</taxon>
        <taxon>Kitasatosporales</taxon>
        <taxon>Streptomycetaceae</taxon>
        <taxon>Streptomyces</taxon>
    </lineage>
</organism>
<reference evidence="1 2" key="1">
    <citation type="submission" date="2024-03" db="EMBL/GenBank/DDBJ databases">
        <title>First Report of Pectobacterium brasiliscabiei causing potato scab in china.</title>
        <authorList>
            <person name="Handique U."/>
        </authorList>
    </citation>
    <scope>NUCLEOTIDE SEQUENCE [LARGE SCALE GENOMIC DNA]</scope>
    <source>
        <strain evidence="1 2">ZRIMU1503</strain>
    </source>
</reference>
<evidence type="ECO:0000313" key="1">
    <source>
        <dbReference type="EMBL" id="MEI5617568.1"/>
    </source>
</evidence>